<dbReference type="SUPFAM" id="SSF56281">
    <property type="entry name" value="Metallo-hydrolase/oxidoreductase"/>
    <property type="match status" value="1"/>
</dbReference>
<dbReference type="Proteomes" id="UP001055101">
    <property type="component" value="Unassembled WGS sequence"/>
</dbReference>
<comment type="caution">
    <text evidence="2">The sequence shown here is derived from an EMBL/GenBank/DDBJ whole genome shotgun (WGS) entry which is preliminary data.</text>
</comment>
<gene>
    <name evidence="2" type="primary">rnj_1</name>
    <name evidence="2" type="ORF">EKPJFOCH_0281</name>
</gene>
<dbReference type="EMBL" id="BPRA01000001">
    <property type="protein sequence ID" value="GJE53813.1"/>
    <property type="molecule type" value="Genomic_DNA"/>
</dbReference>
<sequence>MLENGVPLPLGPFRVTPTLVDHSAYDAYALLVEAGGRRLFYSGDLRAHGRKGALFERLLRSPPRGVNTMLMEGSSLGRLGPEQRFPSESEIETAFVVRLRAPGFVAVCASAQNIDRVVSLYRACKKTGRTLVLDLYALEVLRATENPNIPVAGWPNLAVYVPQYQRRHIARTKRFDLLAPYKPYRIYPEGLAALAPRAVMLFRQAMLPDIDSLGPAVWTGARAIWSQWDGYLKDQTGSGAKLRADIVARGVDFEVVHTSGHASISDLKCLVEAVRPDSLVPVHTFAGDRFPEYFGPSVVRRADGEWWDV</sequence>
<dbReference type="InterPro" id="IPR011108">
    <property type="entry name" value="RMMBL"/>
</dbReference>
<reference evidence="2" key="1">
    <citation type="journal article" date="2021" name="Front. Microbiol.">
        <title>Comprehensive Comparative Genomics and Phenotyping of Methylobacterium Species.</title>
        <authorList>
            <person name="Alessa O."/>
            <person name="Ogura Y."/>
            <person name="Fujitani Y."/>
            <person name="Takami H."/>
            <person name="Hayashi T."/>
            <person name="Sahin N."/>
            <person name="Tani A."/>
        </authorList>
    </citation>
    <scope>NUCLEOTIDE SEQUENCE</scope>
    <source>
        <strain evidence="2">DSM 23674</strain>
    </source>
</reference>
<evidence type="ECO:0000313" key="3">
    <source>
        <dbReference type="Proteomes" id="UP001055101"/>
    </source>
</evidence>
<organism evidence="2 3">
    <name type="scientific">Methylobacterium thuringiense</name>
    <dbReference type="NCBI Taxonomy" id="1003091"/>
    <lineage>
        <taxon>Bacteria</taxon>
        <taxon>Pseudomonadati</taxon>
        <taxon>Pseudomonadota</taxon>
        <taxon>Alphaproteobacteria</taxon>
        <taxon>Hyphomicrobiales</taxon>
        <taxon>Methylobacteriaceae</taxon>
        <taxon>Methylobacterium</taxon>
    </lineage>
</organism>
<dbReference type="InterPro" id="IPR036866">
    <property type="entry name" value="RibonucZ/Hydroxyglut_hydro"/>
</dbReference>
<protein>
    <submittedName>
        <fullName evidence="2">Ribonuclease J</fullName>
    </submittedName>
</protein>
<dbReference type="Gene3D" id="3.60.15.10">
    <property type="entry name" value="Ribonuclease Z/Hydroxyacylglutathione hydrolase-like"/>
    <property type="match status" value="1"/>
</dbReference>
<proteinExistence type="predicted"/>
<accession>A0ABQ4TIZ7</accession>
<evidence type="ECO:0000259" key="1">
    <source>
        <dbReference type="Pfam" id="PF07521"/>
    </source>
</evidence>
<reference evidence="2" key="2">
    <citation type="submission" date="2021-08" db="EMBL/GenBank/DDBJ databases">
        <authorList>
            <person name="Tani A."/>
            <person name="Ola A."/>
            <person name="Ogura Y."/>
            <person name="Katsura K."/>
            <person name="Hayashi T."/>
        </authorList>
    </citation>
    <scope>NUCLEOTIDE SEQUENCE</scope>
    <source>
        <strain evidence="2">DSM 23674</strain>
    </source>
</reference>
<dbReference type="PANTHER" id="PTHR43694">
    <property type="entry name" value="RIBONUCLEASE J"/>
    <property type="match status" value="1"/>
</dbReference>
<keyword evidence="3" id="KW-1185">Reference proteome</keyword>
<name>A0ABQ4TIZ7_9HYPH</name>
<evidence type="ECO:0000313" key="2">
    <source>
        <dbReference type="EMBL" id="GJE53813.1"/>
    </source>
</evidence>
<feature type="domain" description="Zn-dependent metallo-hydrolase RNA specificity" evidence="1">
    <location>
        <begin position="256"/>
        <end position="284"/>
    </location>
</feature>
<dbReference type="PANTHER" id="PTHR43694:SF1">
    <property type="entry name" value="RIBONUCLEASE J"/>
    <property type="match status" value="1"/>
</dbReference>
<dbReference type="Pfam" id="PF07521">
    <property type="entry name" value="RMMBL"/>
    <property type="match status" value="1"/>
</dbReference>